<dbReference type="InterPro" id="IPR036638">
    <property type="entry name" value="HLH_DNA-bd_sf"/>
</dbReference>
<evidence type="ECO:0000256" key="3">
    <source>
        <dbReference type="ARBA" id="ARBA00023163"/>
    </source>
</evidence>
<keyword evidence="8" id="KW-1185">Reference proteome</keyword>
<organism evidence="7 8">
    <name type="scientific">Coptis chinensis</name>
    <dbReference type="NCBI Taxonomy" id="261450"/>
    <lineage>
        <taxon>Eukaryota</taxon>
        <taxon>Viridiplantae</taxon>
        <taxon>Streptophyta</taxon>
        <taxon>Embryophyta</taxon>
        <taxon>Tracheophyta</taxon>
        <taxon>Spermatophyta</taxon>
        <taxon>Magnoliopsida</taxon>
        <taxon>Ranunculales</taxon>
        <taxon>Ranunculaceae</taxon>
        <taxon>Coptidoideae</taxon>
        <taxon>Coptis</taxon>
    </lineage>
</organism>
<dbReference type="CDD" id="cd18919">
    <property type="entry name" value="bHLH_AtBPE_like"/>
    <property type="match status" value="1"/>
</dbReference>
<dbReference type="SMART" id="SM00353">
    <property type="entry name" value="HLH"/>
    <property type="match status" value="1"/>
</dbReference>
<evidence type="ECO:0000313" key="7">
    <source>
        <dbReference type="EMBL" id="KAF9607123.1"/>
    </source>
</evidence>
<comment type="subcellular location">
    <subcellularLocation>
        <location evidence="1">Nucleus</location>
    </subcellularLocation>
</comment>
<dbReference type="PROSITE" id="PS50888">
    <property type="entry name" value="BHLH"/>
    <property type="match status" value="1"/>
</dbReference>
<dbReference type="Proteomes" id="UP000631114">
    <property type="component" value="Unassembled WGS sequence"/>
</dbReference>
<dbReference type="FunFam" id="4.10.280.10:FF:000002">
    <property type="entry name" value="Basic helix-loop-helix transcription factor"/>
    <property type="match status" value="1"/>
</dbReference>
<accession>A0A835I130</accession>
<feature type="compositionally biased region" description="Basic residues" evidence="5">
    <location>
        <begin position="122"/>
        <end position="131"/>
    </location>
</feature>
<dbReference type="PANTHER" id="PTHR12565:SF184">
    <property type="entry name" value="BHLH TRANSCRIPTION FACTOR"/>
    <property type="match status" value="1"/>
</dbReference>
<dbReference type="GO" id="GO:0005634">
    <property type="term" value="C:nucleus"/>
    <property type="evidence" value="ECO:0007669"/>
    <property type="project" value="UniProtKB-SubCell"/>
</dbReference>
<comment type="caution">
    <text evidence="7">The sequence shown here is derived from an EMBL/GenBank/DDBJ whole genome shotgun (WGS) entry which is preliminary data.</text>
</comment>
<feature type="region of interest" description="Disordered" evidence="5">
    <location>
        <begin position="61"/>
        <end position="157"/>
    </location>
</feature>
<evidence type="ECO:0000256" key="5">
    <source>
        <dbReference type="SAM" id="MobiDB-lite"/>
    </source>
</evidence>
<dbReference type="Pfam" id="PF00010">
    <property type="entry name" value="HLH"/>
    <property type="match status" value="1"/>
</dbReference>
<evidence type="ECO:0000256" key="4">
    <source>
        <dbReference type="ARBA" id="ARBA00023242"/>
    </source>
</evidence>
<feature type="domain" description="BHLH" evidence="6">
    <location>
        <begin position="169"/>
        <end position="219"/>
    </location>
</feature>
<reference evidence="7 8" key="1">
    <citation type="submission" date="2020-10" db="EMBL/GenBank/DDBJ databases">
        <title>The Coptis chinensis genome and diversification of protoberbering-type alkaloids.</title>
        <authorList>
            <person name="Wang B."/>
            <person name="Shu S."/>
            <person name="Song C."/>
            <person name="Liu Y."/>
        </authorList>
    </citation>
    <scope>NUCLEOTIDE SEQUENCE [LARGE SCALE GENOMIC DNA]</scope>
    <source>
        <strain evidence="7">HL-2020</strain>
        <tissue evidence="7">Leaf</tissue>
    </source>
</reference>
<keyword evidence="3" id="KW-0804">Transcription</keyword>
<keyword evidence="2" id="KW-0805">Transcription regulation</keyword>
<protein>
    <recommendedName>
        <fullName evidence="6">BHLH domain-containing protein</fullName>
    </recommendedName>
</protein>
<sequence>MAAFAFKHSPFLLDPVFFSTKMSSLLEEGDMDTCFSTYQPEPLYDNPVDVRILGSNCLYNNSDTSKSINEPPVTEKSKTDSSSMVFEFDSDDHKEASMEKKRKTTKDGSCLSSAQSQDMRGVKAKKQKKCSNRKEETEEKKSKAFKKDQKKVQEEPPAGYIHVRARRGQATDSHSLAERVRREKISERMRLLQGLVPGCDKVTGKALMLDEIINYVQSLQYQVEFLSMKLASVNPVLHDFGADMNALLIKAETGSESQLPSMNQTNLTQSINPADATATLTTKSNYFHQDNAVSFLPQQGQMQGALSQTKVSQSIWLQQLVFFPIKYHNNNPTSICLEGDYPANKNNNIIERHQETSLKLKLLSKVSVPDWSGLLVLKDHPPIIGGENTHRSRT</sequence>
<dbReference type="EMBL" id="JADFTS010000005">
    <property type="protein sequence ID" value="KAF9607123.1"/>
    <property type="molecule type" value="Genomic_DNA"/>
</dbReference>
<evidence type="ECO:0000313" key="8">
    <source>
        <dbReference type="Proteomes" id="UP000631114"/>
    </source>
</evidence>
<dbReference type="PANTHER" id="PTHR12565">
    <property type="entry name" value="STEROL REGULATORY ELEMENT-BINDING PROTEIN"/>
    <property type="match status" value="1"/>
</dbReference>
<gene>
    <name evidence="7" type="ORF">IFM89_032239</name>
</gene>
<proteinExistence type="predicted"/>
<name>A0A835I130_9MAGN</name>
<evidence type="ECO:0000256" key="1">
    <source>
        <dbReference type="ARBA" id="ARBA00004123"/>
    </source>
</evidence>
<dbReference type="AlphaFoldDB" id="A0A835I130"/>
<dbReference type="OrthoDB" id="1928604at2759"/>
<dbReference type="GO" id="GO:0003700">
    <property type="term" value="F:DNA-binding transcription factor activity"/>
    <property type="evidence" value="ECO:0007669"/>
    <property type="project" value="TreeGrafter"/>
</dbReference>
<dbReference type="GO" id="GO:0046983">
    <property type="term" value="F:protein dimerization activity"/>
    <property type="evidence" value="ECO:0007669"/>
    <property type="project" value="InterPro"/>
</dbReference>
<keyword evidence="4" id="KW-0539">Nucleus</keyword>
<evidence type="ECO:0000256" key="2">
    <source>
        <dbReference type="ARBA" id="ARBA00023015"/>
    </source>
</evidence>
<dbReference type="SUPFAM" id="SSF47459">
    <property type="entry name" value="HLH, helix-loop-helix DNA-binding domain"/>
    <property type="match status" value="1"/>
</dbReference>
<dbReference type="InterPro" id="IPR011598">
    <property type="entry name" value="bHLH_dom"/>
</dbReference>
<evidence type="ECO:0000259" key="6">
    <source>
        <dbReference type="PROSITE" id="PS50888"/>
    </source>
</evidence>
<feature type="compositionally biased region" description="Basic and acidic residues" evidence="5">
    <location>
        <begin position="132"/>
        <end position="154"/>
    </location>
</feature>
<dbReference type="InterPro" id="IPR024097">
    <property type="entry name" value="bHLH_ZIP_TF"/>
</dbReference>
<dbReference type="Gene3D" id="4.10.280.10">
    <property type="entry name" value="Helix-loop-helix DNA-binding domain"/>
    <property type="match status" value="1"/>
</dbReference>